<name>A0ABP5TFN9_9ACTN</name>
<comment type="caution">
    <text evidence="2">The sequence shown here is derived from an EMBL/GenBank/DDBJ whole genome shotgun (WGS) entry which is preliminary data.</text>
</comment>
<accession>A0ABP5TFN9</accession>
<protein>
    <submittedName>
        <fullName evidence="2">Uncharacterized protein</fullName>
    </submittedName>
</protein>
<sequence length="160" mass="15229">MAIGESGPPGVVAAAFARQLLAESAHRVALGLLCVGPLVGMLWVGAAPVGSGAGWAGRVGAALAAVPAYPVLLAVAVPAAVLALAAGRRRAGSRVERLAAPAVQAAVLACVAGDVLLLGTVLVAGVPGGLALLAAAGSGLRLSAAALAGRQVARLAAASR</sequence>
<dbReference type="EMBL" id="BAAARV010000031">
    <property type="protein sequence ID" value="GAA2351559.1"/>
    <property type="molecule type" value="Genomic_DNA"/>
</dbReference>
<keyword evidence="1" id="KW-1133">Transmembrane helix</keyword>
<evidence type="ECO:0000313" key="3">
    <source>
        <dbReference type="Proteomes" id="UP001501444"/>
    </source>
</evidence>
<evidence type="ECO:0000313" key="2">
    <source>
        <dbReference type="EMBL" id="GAA2351559.1"/>
    </source>
</evidence>
<keyword evidence="1" id="KW-0812">Transmembrane</keyword>
<keyword evidence="1" id="KW-0472">Membrane</keyword>
<reference evidence="3" key="1">
    <citation type="journal article" date="2019" name="Int. J. Syst. Evol. Microbiol.">
        <title>The Global Catalogue of Microorganisms (GCM) 10K type strain sequencing project: providing services to taxonomists for standard genome sequencing and annotation.</title>
        <authorList>
            <consortium name="The Broad Institute Genomics Platform"/>
            <consortium name="The Broad Institute Genome Sequencing Center for Infectious Disease"/>
            <person name="Wu L."/>
            <person name="Ma J."/>
        </authorList>
    </citation>
    <scope>NUCLEOTIDE SEQUENCE [LARGE SCALE GENOMIC DNA]</scope>
    <source>
        <strain evidence="3">JCM 3272</strain>
    </source>
</reference>
<organism evidence="2 3">
    <name type="scientific">Dactylosporangium salmoneum</name>
    <dbReference type="NCBI Taxonomy" id="53361"/>
    <lineage>
        <taxon>Bacteria</taxon>
        <taxon>Bacillati</taxon>
        <taxon>Actinomycetota</taxon>
        <taxon>Actinomycetes</taxon>
        <taxon>Micromonosporales</taxon>
        <taxon>Micromonosporaceae</taxon>
        <taxon>Dactylosporangium</taxon>
    </lineage>
</organism>
<evidence type="ECO:0000256" key="1">
    <source>
        <dbReference type="SAM" id="Phobius"/>
    </source>
</evidence>
<gene>
    <name evidence="2" type="ORF">GCM10010170_041770</name>
</gene>
<dbReference type="Proteomes" id="UP001501444">
    <property type="component" value="Unassembled WGS sequence"/>
</dbReference>
<feature type="transmembrane region" description="Helical" evidence="1">
    <location>
        <begin position="66"/>
        <end position="86"/>
    </location>
</feature>
<keyword evidence="3" id="KW-1185">Reference proteome</keyword>
<proteinExistence type="predicted"/>
<feature type="transmembrane region" description="Helical" evidence="1">
    <location>
        <begin position="28"/>
        <end position="46"/>
    </location>
</feature>